<feature type="compositionally biased region" description="Polar residues" evidence="1">
    <location>
        <begin position="34"/>
        <end position="43"/>
    </location>
</feature>
<evidence type="ECO:0000313" key="2">
    <source>
        <dbReference type="EMBL" id="AIL50415.1"/>
    </source>
</evidence>
<keyword evidence="3" id="KW-1185">Reference proteome</keyword>
<dbReference type="EMBL" id="KM114265">
    <property type="protein sequence ID" value="AIL50415.1"/>
    <property type="molecule type" value="Viral_cRNA"/>
</dbReference>
<accession>A0A077EML6</accession>
<dbReference type="KEGG" id="vg:20268189"/>
<dbReference type="Proteomes" id="UP000156487">
    <property type="component" value="Segment"/>
</dbReference>
<gene>
    <name evidence="2" type="primary">X</name>
</gene>
<protein>
    <submittedName>
        <fullName evidence="2">X protein</fullName>
    </submittedName>
</protein>
<proteinExistence type="predicted"/>
<dbReference type="InterPro" id="IPR009485">
    <property type="entry name" value="BDV_P10"/>
</dbReference>
<reference evidence="2 3" key="1">
    <citation type="journal article" date="2014" name="Genome Announc.">
        <title>Genome Sequence of a Bornavirus Recovered from an African Garter Snake (Elapsoidea loveridgei).</title>
        <authorList>
            <person name="Stenglein M.D."/>
            <person name="Leavitt E.B."/>
            <person name="Abramovitch M.A."/>
            <person name="McGuire J.A."/>
            <person name="DeRisi J.L."/>
        </authorList>
    </citation>
    <scope>NUCLEOTIDE SEQUENCE [LARGE SCALE GENOMIC DNA]</scope>
    <source>
        <strain evidence="2">251327</strain>
    </source>
</reference>
<evidence type="ECO:0000256" key="1">
    <source>
        <dbReference type="SAM" id="MobiDB-lite"/>
    </source>
</evidence>
<name>A0A077EML6_9MONO</name>
<dbReference type="RefSeq" id="YP_009055059.1">
    <property type="nucleotide sequence ID" value="NC_024778.1"/>
</dbReference>
<organism evidence="2 3">
    <name type="scientific">Loveridge's garter snake virus 1</name>
    <dbReference type="NCBI Taxonomy" id="1881951"/>
    <lineage>
        <taxon>Viruses</taxon>
        <taxon>Riboviria</taxon>
        <taxon>Orthornavirae</taxon>
        <taxon>Negarnaviricota</taxon>
        <taxon>Haploviricotina</taxon>
        <taxon>Monjiviricetes</taxon>
        <taxon>Mononegavirales</taxon>
        <taxon>Bornaviridae</taxon>
        <taxon>Orthobornavirus</taxon>
        <taxon>Orthobornavirus elapsoideae</taxon>
    </lineage>
</organism>
<feature type="region of interest" description="Disordered" evidence="1">
    <location>
        <begin position="16"/>
        <end position="89"/>
    </location>
</feature>
<dbReference type="GeneID" id="20268189"/>
<evidence type="ECO:0000313" key="3">
    <source>
        <dbReference type="Proteomes" id="UP000156487"/>
    </source>
</evidence>
<sequence>MSADALLSIVELARRLDGDSKRQSSVSARRGPTVDSTSNQIEVTNKEEEESGQETAGVLSGRVGGQDVSKSGPNLRQRAAGNRKGSAVE</sequence>
<dbReference type="Pfam" id="PF06515">
    <property type="entry name" value="BDV_P10"/>
    <property type="match status" value="1"/>
</dbReference>